<reference evidence="2 3" key="1">
    <citation type="submission" date="2019-05" db="EMBL/GenBank/DDBJ databases">
        <title>Another draft genome of Portunus trituberculatus and its Hox gene families provides insights of decapod evolution.</title>
        <authorList>
            <person name="Jeong J.-H."/>
            <person name="Song I."/>
            <person name="Kim S."/>
            <person name="Choi T."/>
            <person name="Kim D."/>
            <person name="Ryu S."/>
            <person name="Kim W."/>
        </authorList>
    </citation>
    <scope>NUCLEOTIDE SEQUENCE [LARGE SCALE GENOMIC DNA]</scope>
    <source>
        <tissue evidence="2">Muscle</tissue>
    </source>
</reference>
<evidence type="ECO:0000313" key="3">
    <source>
        <dbReference type="Proteomes" id="UP000324222"/>
    </source>
</evidence>
<protein>
    <recommendedName>
        <fullName evidence="4">Secreted protein</fullName>
    </recommendedName>
</protein>
<evidence type="ECO:0000313" key="2">
    <source>
        <dbReference type="EMBL" id="MPC56266.1"/>
    </source>
</evidence>
<evidence type="ECO:0008006" key="4">
    <source>
        <dbReference type="Google" id="ProtNLM"/>
    </source>
</evidence>
<keyword evidence="3" id="KW-1185">Reference proteome</keyword>
<accession>A0A5B7GFA7</accession>
<keyword evidence="1" id="KW-0732">Signal</keyword>
<dbReference type="OrthoDB" id="6378238at2759"/>
<gene>
    <name evidence="2" type="ORF">E2C01_050219</name>
</gene>
<comment type="caution">
    <text evidence="2">The sequence shown here is derived from an EMBL/GenBank/DDBJ whole genome shotgun (WGS) entry which is preliminary data.</text>
</comment>
<name>A0A5B7GFA7_PORTR</name>
<dbReference type="Proteomes" id="UP000324222">
    <property type="component" value="Unassembled WGS sequence"/>
</dbReference>
<proteinExistence type="predicted"/>
<evidence type="ECO:0000256" key="1">
    <source>
        <dbReference type="SAM" id="SignalP"/>
    </source>
</evidence>
<sequence>MIFCGDGLLYFFLVSSGVLGNCTNTEHAEAQGRQRNGRGVRTWTAIVAKYSCSSTNTKNSVKEEKAGWHSRTYQTTHGFPREDYRDCVVSTMIAEVSDVTGCDVAVSLPWKKSAARQFQGRVHDGDPLRHLEWREGKRPSIRVWWLRCPSVQRSLTQTKKLRVRYTAEETRTPPPDNEMVIGV</sequence>
<organism evidence="2 3">
    <name type="scientific">Portunus trituberculatus</name>
    <name type="common">Swimming crab</name>
    <name type="synonym">Neptunus trituberculatus</name>
    <dbReference type="NCBI Taxonomy" id="210409"/>
    <lineage>
        <taxon>Eukaryota</taxon>
        <taxon>Metazoa</taxon>
        <taxon>Ecdysozoa</taxon>
        <taxon>Arthropoda</taxon>
        <taxon>Crustacea</taxon>
        <taxon>Multicrustacea</taxon>
        <taxon>Malacostraca</taxon>
        <taxon>Eumalacostraca</taxon>
        <taxon>Eucarida</taxon>
        <taxon>Decapoda</taxon>
        <taxon>Pleocyemata</taxon>
        <taxon>Brachyura</taxon>
        <taxon>Eubrachyura</taxon>
        <taxon>Portunoidea</taxon>
        <taxon>Portunidae</taxon>
        <taxon>Portuninae</taxon>
        <taxon>Portunus</taxon>
    </lineage>
</organism>
<feature type="signal peptide" evidence="1">
    <location>
        <begin position="1"/>
        <end position="20"/>
    </location>
</feature>
<dbReference type="AlphaFoldDB" id="A0A5B7GFA7"/>
<dbReference type="EMBL" id="VSRR010013814">
    <property type="protein sequence ID" value="MPC56266.1"/>
    <property type="molecule type" value="Genomic_DNA"/>
</dbReference>
<feature type="chain" id="PRO_5022822027" description="Secreted protein" evidence="1">
    <location>
        <begin position="21"/>
        <end position="183"/>
    </location>
</feature>